<feature type="region of interest" description="Disordered" evidence="1">
    <location>
        <begin position="88"/>
        <end position="161"/>
    </location>
</feature>
<gene>
    <name evidence="2" type="ORF">O181_004542</name>
</gene>
<reference evidence="2" key="1">
    <citation type="submission" date="2021-03" db="EMBL/GenBank/DDBJ databases">
        <title>Draft genome sequence of rust myrtle Austropuccinia psidii MF-1, a brazilian biotype.</title>
        <authorList>
            <person name="Quecine M.C."/>
            <person name="Pachon D.M.R."/>
            <person name="Bonatelli M.L."/>
            <person name="Correr F.H."/>
            <person name="Franceschini L.M."/>
            <person name="Leite T.F."/>
            <person name="Margarido G.R.A."/>
            <person name="Almeida C.A."/>
            <person name="Ferrarezi J.A."/>
            <person name="Labate C.A."/>
        </authorList>
    </citation>
    <scope>NUCLEOTIDE SEQUENCE</scope>
    <source>
        <strain evidence="2">MF-1</strain>
    </source>
</reference>
<sequence length="161" mass="17879">MEDSRASTSYQMLARTFDTLLESPESYRTPISVVRSKQISAGRRGNIPVSVQELVYGGKTAIMGASAKPLDRKDKFLSTSEEVLELRKDRGNPEKLDSNFLQRVSPTDKSLVEKHKHIVRGPEEAVGPKEGKQPYRSSSSFQKQKNPSTSAKQGKASPKEQ</sequence>
<evidence type="ECO:0000313" key="3">
    <source>
        <dbReference type="Proteomes" id="UP000765509"/>
    </source>
</evidence>
<protein>
    <submittedName>
        <fullName evidence="2">Uncharacterized protein</fullName>
    </submittedName>
</protein>
<accession>A0A9Q3BGF9</accession>
<proteinExistence type="predicted"/>
<feature type="compositionally biased region" description="Polar residues" evidence="1">
    <location>
        <begin position="135"/>
        <end position="152"/>
    </location>
</feature>
<keyword evidence="3" id="KW-1185">Reference proteome</keyword>
<dbReference type="AlphaFoldDB" id="A0A9Q3BGF9"/>
<feature type="compositionally biased region" description="Basic and acidic residues" evidence="1">
    <location>
        <begin position="88"/>
        <end position="97"/>
    </location>
</feature>
<name>A0A9Q3BGF9_9BASI</name>
<feature type="compositionally biased region" description="Basic and acidic residues" evidence="1">
    <location>
        <begin position="120"/>
        <end position="133"/>
    </location>
</feature>
<dbReference type="Proteomes" id="UP000765509">
    <property type="component" value="Unassembled WGS sequence"/>
</dbReference>
<organism evidence="2 3">
    <name type="scientific">Austropuccinia psidii MF-1</name>
    <dbReference type="NCBI Taxonomy" id="1389203"/>
    <lineage>
        <taxon>Eukaryota</taxon>
        <taxon>Fungi</taxon>
        <taxon>Dikarya</taxon>
        <taxon>Basidiomycota</taxon>
        <taxon>Pucciniomycotina</taxon>
        <taxon>Pucciniomycetes</taxon>
        <taxon>Pucciniales</taxon>
        <taxon>Sphaerophragmiaceae</taxon>
        <taxon>Austropuccinia</taxon>
    </lineage>
</organism>
<feature type="compositionally biased region" description="Polar residues" evidence="1">
    <location>
        <begin position="99"/>
        <end position="108"/>
    </location>
</feature>
<dbReference type="EMBL" id="AVOT02000890">
    <property type="protein sequence ID" value="MBW0464827.1"/>
    <property type="molecule type" value="Genomic_DNA"/>
</dbReference>
<evidence type="ECO:0000256" key="1">
    <source>
        <dbReference type="SAM" id="MobiDB-lite"/>
    </source>
</evidence>
<evidence type="ECO:0000313" key="2">
    <source>
        <dbReference type="EMBL" id="MBW0464827.1"/>
    </source>
</evidence>
<comment type="caution">
    <text evidence="2">The sequence shown here is derived from an EMBL/GenBank/DDBJ whole genome shotgun (WGS) entry which is preliminary data.</text>
</comment>